<dbReference type="AlphaFoldDB" id="A0A8B7NEJ0"/>
<reference evidence="4" key="1">
    <citation type="submission" date="2025-08" db="UniProtKB">
        <authorList>
            <consortium name="RefSeq"/>
        </authorList>
    </citation>
    <scope>IDENTIFICATION</scope>
    <source>
        <tissue evidence="4">Whole organism</tissue>
    </source>
</reference>
<evidence type="ECO:0000313" key="3">
    <source>
        <dbReference type="Proteomes" id="UP000694843"/>
    </source>
</evidence>
<gene>
    <name evidence="4" type="primary">LOC108669231</name>
</gene>
<evidence type="ECO:0000256" key="2">
    <source>
        <dbReference type="SAM" id="SignalP"/>
    </source>
</evidence>
<organism evidence="3 4">
    <name type="scientific">Hyalella azteca</name>
    <name type="common">Amphipod</name>
    <dbReference type="NCBI Taxonomy" id="294128"/>
    <lineage>
        <taxon>Eukaryota</taxon>
        <taxon>Metazoa</taxon>
        <taxon>Ecdysozoa</taxon>
        <taxon>Arthropoda</taxon>
        <taxon>Crustacea</taxon>
        <taxon>Multicrustacea</taxon>
        <taxon>Malacostraca</taxon>
        <taxon>Eumalacostraca</taxon>
        <taxon>Peracarida</taxon>
        <taxon>Amphipoda</taxon>
        <taxon>Senticaudata</taxon>
        <taxon>Talitrida</taxon>
        <taxon>Talitroidea</taxon>
        <taxon>Hyalellidae</taxon>
        <taxon>Hyalella</taxon>
    </lineage>
</organism>
<evidence type="ECO:0000256" key="1">
    <source>
        <dbReference type="SAM" id="MobiDB-lite"/>
    </source>
</evidence>
<accession>A0A8B7NEJ0</accession>
<dbReference type="GeneID" id="108669231"/>
<feature type="signal peptide" evidence="2">
    <location>
        <begin position="1"/>
        <end position="22"/>
    </location>
</feature>
<feature type="chain" id="PRO_5034771186" evidence="2">
    <location>
        <begin position="23"/>
        <end position="284"/>
    </location>
</feature>
<keyword evidence="3" id="KW-1185">Reference proteome</keyword>
<keyword evidence="2" id="KW-0732">Signal</keyword>
<name>A0A8B7NEJ0_HYAAZ</name>
<feature type="region of interest" description="Disordered" evidence="1">
    <location>
        <begin position="95"/>
        <end position="119"/>
    </location>
</feature>
<sequence>MEKLIISILAVQLCTTSFLSLARPIRTVPHNSPSLSSTNVAMNLPSVESDDVKVSFDALEATGTSKDTIRYEPSWDGSDAASKAVADIESALSEAGDSSSLLEEGTSAGGGGGSLLPEHSYPSLVREERIVEVEEPHGLLSTLAYYQDNVEPDVYDSVSDAETKLPSTRGSFRQWNYFTDLLIRTMLESEDNVKESIKCILRLPCNLPRTFRTLLEAEGMNVLLYGKCSPGTCSEQTEETANIFRHVVEEKHPLLYAETVTFLKEIEKLGGIEAFLQKNGMTAV</sequence>
<dbReference type="Proteomes" id="UP000694843">
    <property type="component" value="Unplaced"/>
</dbReference>
<dbReference type="RefSeq" id="XP_018012024.1">
    <property type="nucleotide sequence ID" value="XM_018156535.2"/>
</dbReference>
<proteinExistence type="predicted"/>
<dbReference type="KEGG" id="hazt:108669231"/>
<evidence type="ECO:0000313" key="4">
    <source>
        <dbReference type="RefSeq" id="XP_018012024.1"/>
    </source>
</evidence>
<protein>
    <submittedName>
        <fullName evidence="4">Uncharacterized protein LOC108669231</fullName>
    </submittedName>
</protein>